<dbReference type="AlphaFoldDB" id="A0A1F5S7I3"/>
<accession>A0A1F5S7I3</accession>
<organism evidence="2 3">
    <name type="scientific">Candidatus Falkowbacteria bacterium RBG_13_39_14</name>
    <dbReference type="NCBI Taxonomy" id="1797985"/>
    <lineage>
        <taxon>Bacteria</taxon>
        <taxon>Candidatus Falkowiibacteriota</taxon>
    </lineage>
</organism>
<dbReference type="STRING" id="1797985.A2Y83_03165"/>
<keyword evidence="1" id="KW-1133">Transmembrane helix</keyword>
<feature type="transmembrane region" description="Helical" evidence="1">
    <location>
        <begin position="18"/>
        <end position="36"/>
    </location>
</feature>
<feature type="transmembrane region" description="Helical" evidence="1">
    <location>
        <begin position="117"/>
        <end position="136"/>
    </location>
</feature>
<comment type="caution">
    <text evidence="2">The sequence shown here is derived from an EMBL/GenBank/DDBJ whole genome shotgun (WGS) entry which is preliminary data.</text>
</comment>
<keyword evidence="1" id="KW-0812">Transmembrane</keyword>
<feature type="transmembrane region" description="Helical" evidence="1">
    <location>
        <begin position="48"/>
        <end position="71"/>
    </location>
</feature>
<evidence type="ECO:0008006" key="4">
    <source>
        <dbReference type="Google" id="ProtNLM"/>
    </source>
</evidence>
<evidence type="ECO:0000313" key="2">
    <source>
        <dbReference type="EMBL" id="OGF22698.1"/>
    </source>
</evidence>
<name>A0A1F5S7I3_9BACT</name>
<gene>
    <name evidence="2" type="ORF">A2Y83_03165</name>
</gene>
<protein>
    <recommendedName>
        <fullName evidence="4">Permease</fullName>
    </recommendedName>
</protein>
<keyword evidence="1" id="KW-0472">Membrane</keyword>
<dbReference type="EMBL" id="MFFS01000016">
    <property type="protein sequence ID" value="OGF22698.1"/>
    <property type="molecule type" value="Genomic_DNA"/>
</dbReference>
<evidence type="ECO:0000256" key="1">
    <source>
        <dbReference type="SAM" id="Phobius"/>
    </source>
</evidence>
<dbReference type="Proteomes" id="UP000178323">
    <property type="component" value="Unassembled WGS sequence"/>
</dbReference>
<sequence>MNNLLQATKKSAESFKKALPIMAGILMLISLINLFAENYYTKLFTGNIFIDPLIGAVAGSVAFGIPLTSYIVGGELLKQGVSLFAVTAFIMTWATVGIAMLPLEASFLGKKFAISRNIINFIFAIIIAILTVWTMGLF</sequence>
<proteinExistence type="predicted"/>
<feature type="transmembrane region" description="Helical" evidence="1">
    <location>
        <begin position="83"/>
        <end position="105"/>
    </location>
</feature>
<evidence type="ECO:0000313" key="3">
    <source>
        <dbReference type="Proteomes" id="UP000178323"/>
    </source>
</evidence>
<reference evidence="2 3" key="1">
    <citation type="journal article" date="2016" name="Nat. Commun.">
        <title>Thousands of microbial genomes shed light on interconnected biogeochemical processes in an aquifer system.</title>
        <authorList>
            <person name="Anantharaman K."/>
            <person name="Brown C.T."/>
            <person name="Hug L.A."/>
            <person name="Sharon I."/>
            <person name="Castelle C.J."/>
            <person name="Probst A.J."/>
            <person name="Thomas B.C."/>
            <person name="Singh A."/>
            <person name="Wilkins M.J."/>
            <person name="Karaoz U."/>
            <person name="Brodie E.L."/>
            <person name="Williams K.H."/>
            <person name="Hubbard S.S."/>
            <person name="Banfield J.F."/>
        </authorList>
    </citation>
    <scope>NUCLEOTIDE SEQUENCE [LARGE SCALE GENOMIC DNA]</scope>
</reference>